<dbReference type="PANTHER" id="PTHR42993:SF1">
    <property type="entry name" value="MAOC-LIKE DEHYDRATASE DOMAIN-CONTAINING PROTEIN"/>
    <property type="match status" value="1"/>
</dbReference>
<protein>
    <submittedName>
        <fullName evidence="3">Acyl dehydratase</fullName>
    </submittedName>
</protein>
<dbReference type="InterPro" id="IPR039375">
    <property type="entry name" value="NodN-like"/>
</dbReference>
<comment type="similarity">
    <text evidence="1">Belongs to the enoyl-CoA hydratase/isomerase family.</text>
</comment>
<sequence>MRVFTGVDELTAAVGEHLGYSDWHEITQQQIDTFADATGDHQWIHVDPAKAAAGPFGTTIAHGYLTLSLLPMLCWEIYKIEGVSMGINYGSNKVRFPSVVPVGSRVRAGVELAEVIPGPKGVQVVSRVTVEIEGSDRPACVAETVSLIVP</sequence>
<dbReference type="Pfam" id="PF01575">
    <property type="entry name" value="MaoC_dehydratas"/>
    <property type="match status" value="1"/>
</dbReference>
<evidence type="ECO:0000259" key="2">
    <source>
        <dbReference type="Pfam" id="PF01575"/>
    </source>
</evidence>
<evidence type="ECO:0000256" key="1">
    <source>
        <dbReference type="ARBA" id="ARBA00005254"/>
    </source>
</evidence>
<feature type="domain" description="MaoC-like" evidence="2">
    <location>
        <begin position="12"/>
        <end position="129"/>
    </location>
</feature>
<proteinExistence type="inferred from homology"/>
<evidence type="ECO:0000313" key="3">
    <source>
        <dbReference type="EMBL" id="SSA32935.1"/>
    </source>
</evidence>
<dbReference type="InterPro" id="IPR002539">
    <property type="entry name" value="MaoC-like_dom"/>
</dbReference>
<dbReference type="OrthoDB" id="9801735at2"/>
<dbReference type="AlphaFoldDB" id="A0A2Y8ZLS0"/>
<dbReference type="SUPFAM" id="SSF54637">
    <property type="entry name" value="Thioesterase/thiol ester dehydrase-isomerase"/>
    <property type="match status" value="1"/>
</dbReference>
<dbReference type="Proteomes" id="UP000250028">
    <property type="component" value="Unassembled WGS sequence"/>
</dbReference>
<dbReference type="PANTHER" id="PTHR42993">
    <property type="entry name" value="MAOC-LIKE DEHYDRATASE DOMAIN-CONTAINING PROTEIN"/>
    <property type="match status" value="1"/>
</dbReference>
<dbReference type="CDD" id="cd03450">
    <property type="entry name" value="NodN"/>
    <property type="match status" value="1"/>
</dbReference>
<organism evidence="3 4">
    <name type="scientific">Branchiibius hedensis</name>
    <dbReference type="NCBI Taxonomy" id="672460"/>
    <lineage>
        <taxon>Bacteria</taxon>
        <taxon>Bacillati</taxon>
        <taxon>Actinomycetota</taxon>
        <taxon>Actinomycetes</taxon>
        <taxon>Micrococcales</taxon>
        <taxon>Dermacoccaceae</taxon>
        <taxon>Branchiibius</taxon>
    </lineage>
</organism>
<name>A0A2Y8ZLS0_9MICO</name>
<dbReference type="InterPro" id="IPR029069">
    <property type="entry name" value="HotDog_dom_sf"/>
</dbReference>
<reference evidence="4" key="1">
    <citation type="submission" date="2016-10" db="EMBL/GenBank/DDBJ databases">
        <authorList>
            <person name="Varghese N."/>
            <person name="Submissions S."/>
        </authorList>
    </citation>
    <scope>NUCLEOTIDE SEQUENCE [LARGE SCALE GENOMIC DNA]</scope>
    <source>
        <strain evidence="4">DSM 22951</strain>
    </source>
</reference>
<keyword evidence="4" id="KW-1185">Reference proteome</keyword>
<dbReference type="RefSeq" id="WP_109683696.1">
    <property type="nucleotide sequence ID" value="NZ_QGDN01000001.1"/>
</dbReference>
<gene>
    <name evidence="3" type="ORF">SAMN04489750_0201</name>
</gene>
<accession>A0A2Y8ZLS0</accession>
<dbReference type="EMBL" id="UESZ01000001">
    <property type="protein sequence ID" value="SSA32935.1"/>
    <property type="molecule type" value="Genomic_DNA"/>
</dbReference>
<dbReference type="Gene3D" id="3.10.129.10">
    <property type="entry name" value="Hotdog Thioesterase"/>
    <property type="match status" value="1"/>
</dbReference>
<evidence type="ECO:0000313" key="4">
    <source>
        <dbReference type="Proteomes" id="UP000250028"/>
    </source>
</evidence>